<dbReference type="EMBL" id="LN890655">
    <property type="protein sequence ID" value="CUS05508.2"/>
    <property type="molecule type" value="Genomic_DNA"/>
</dbReference>
<dbReference type="KEGG" id="pbf:CFX0092_A3630"/>
<gene>
    <name evidence="1" type="ORF">CFX0092_A3630</name>
</gene>
<keyword evidence="2" id="KW-1185">Reference proteome</keyword>
<organism evidence="1 2">
    <name type="scientific">Candidatus Promineifilum breve</name>
    <dbReference type="NCBI Taxonomy" id="1806508"/>
    <lineage>
        <taxon>Bacteria</taxon>
        <taxon>Bacillati</taxon>
        <taxon>Chloroflexota</taxon>
        <taxon>Ardenticatenia</taxon>
        <taxon>Candidatus Promineifilales</taxon>
        <taxon>Candidatus Promineifilaceae</taxon>
        <taxon>Candidatus Promineifilum</taxon>
    </lineage>
</organism>
<evidence type="ECO:0000313" key="1">
    <source>
        <dbReference type="EMBL" id="CUS05508.2"/>
    </source>
</evidence>
<evidence type="ECO:0000313" key="2">
    <source>
        <dbReference type="Proteomes" id="UP000215027"/>
    </source>
</evidence>
<reference evidence="1" key="1">
    <citation type="submission" date="2016-01" db="EMBL/GenBank/DDBJ databases">
        <authorList>
            <person name="Mcilroy J.S."/>
            <person name="Karst M S."/>
            <person name="Albertsen M."/>
        </authorList>
    </citation>
    <scope>NUCLEOTIDE SEQUENCE</scope>
    <source>
        <strain evidence="1">Cfx-K</strain>
    </source>
</reference>
<proteinExistence type="predicted"/>
<sequence length="86" mass="9269">MGPLVYYCRWRGAKLRLRGRAEGVTWGQLIVAGDSGERVEEFRFDLTTWALTLDDGTGPHTIQLDELGVVIAPAGAPPTTSSDVGP</sequence>
<protein>
    <submittedName>
        <fullName evidence="1">Uncharacterized protein</fullName>
    </submittedName>
</protein>
<dbReference type="RefSeq" id="WP_095044716.1">
    <property type="nucleotide sequence ID" value="NZ_LN890655.1"/>
</dbReference>
<name>A0A160T801_9CHLR</name>
<accession>A0A160T801</accession>
<dbReference type="Proteomes" id="UP000215027">
    <property type="component" value="Chromosome I"/>
</dbReference>
<dbReference type="AlphaFoldDB" id="A0A160T801"/>